<dbReference type="HOGENOM" id="CLU_3338516_0_0_2"/>
<organism evidence="1 2">
    <name type="scientific">Methanobacterium paludis (strain DSM 25820 / JCM 18151 / SWAN1)</name>
    <dbReference type="NCBI Taxonomy" id="868131"/>
    <lineage>
        <taxon>Archaea</taxon>
        <taxon>Methanobacteriati</taxon>
        <taxon>Methanobacteriota</taxon>
        <taxon>Methanomada group</taxon>
        <taxon>Methanobacteria</taxon>
        <taxon>Methanobacteriales</taxon>
        <taxon>Methanobacteriaceae</taxon>
        <taxon>Methanobacterium</taxon>
    </lineage>
</organism>
<gene>
    <name evidence="1" type="ordered locus">MSWAN_0866</name>
</gene>
<protein>
    <submittedName>
        <fullName evidence="1">Uncharacterized protein</fullName>
    </submittedName>
</protein>
<dbReference type="EMBL" id="CP002772">
    <property type="protein sequence ID" value="AEG17893.1"/>
    <property type="molecule type" value="Genomic_DNA"/>
</dbReference>
<evidence type="ECO:0000313" key="2">
    <source>
        <dbReference type="Proteomes" id="UP000009231"/>
    </source>
</evidence>
<dbReference type="Proteomes" id="UP000009231">
    <property type="component" value="Chromosome"/>
</dbReference>
<evidence type="ECO:0000313" key="1">
    <source>
        <dbReference type="EMBL" id="AEG17893.1"/>
    </source>
</evidence>
<dbReference type="KEGG" id="mew:MSWAN_0866"/>
<reference evidence="1 2" key="1">
    <citation type="journal article" date="2014" name="Int. J. Syst. Evol. Microbiol.">
        <title>Methanobacterium paludis sp. nov. and a novel strain of Methanobacterium lacus isolated from northern peatlands.</title>
        <authorList>
            <person name="Cadillo-Quiroz H."/>
            <person name="Brauer S.L."/>
            <person name="Goodson N."/>
            <person name="Yavitt J.B."/>
            <person name="Zinder S.H."/>
        </authorList>
    </citation>
    <scope>NUCLEOTIDE SEQUENCE [LARGE SCALE GENOMIC DNA]</scope>
    <source>
        <strain evidence="2">DSM 25820 / JCM 18151 / SWAN1</strain>
    </source>
</reference>
<name>F6D227_METPW</name>
<proteinExistence type="predicted"/>
<dbReference type="AlphaFoldDB" id="F6D227"/>
<sequence length="37" mass="4258">MRKVNSRKDAGKNRINVNRLLEGVIKFESGVHDLSYL</sequence>
<keyword evidence="2" id="KW-1185">Reference proteome</keyword>
<accession>F6D227</accession>
<dbReference type="STRING" id="868131.MSWAN_0866"/>